<organism evidence="1 2">
    <name type="scientific">Salicibibacter cibi</name>
    <dbReference type="NCBI Taxonomy" id="2743001"/>
    <lineage>
        <taxon>Bacteria</taxon>
        <taxon>Bacillati</taxon>
        <taxon>Bacillota</taxon>
        <taxon>Bacilli</taxon>
        <taxon>Bacillales</taxon>
        <taxon>Bacillaceae</taxon>
        <taxon>Salicibibacter</taxon>
    </lineage>
</organism>
<dbReference type="RefSeq" id="WP_200088531.1">
    <property type="nucleotide sequence ID" value="NZ_CP054706.1"/>
</dbReference>
<dbReference type="KEGG" id="scib:HUG20_04520"/>
<sequence length="67" mass="7726">MGDDRRDLGYKQQTMPPSGAVWAHIQALTIRMNDMYELLNNVFLGNTTVRIASFKKISEWIIAKLEQ</sequence>
<evidence type="ECO:0000313" key="1">
    <source>
        <dbReference type="EMBL" id="QQK79223.1"/>
    </source>
</evidence>
<reference evidence="1 2" key="1">
    <citation type="submission" date="2020-06" db="EMBL/GenBank/DDBJ databases">
        <title>Genomic analysis of Salicibibacter sp. NKC21-4.</title>
        <authorList>
            <person name="Oh Y.J."/>
        </authorList>
    </citation>
    <scope>NUCLEOTIDE SEQUENCE [LARGE SCALE GENOMIC DNA]</scope>
    <source>
        <strain evidence="1 2">NKC21-4</strain>
    </source>
</reference>
<dbReference type="EMBL" id="CP054706">
    <property type="protein sequence ID" value="QQK79223.1"/>
    <property type="molecule type" value="Genomic_DNA"/>
</dbReference>
<evidence type="ECO:0000313" key="2">
    <source>
        <dbReference type="Proteomes" id="UP000595349"/>
    </source>
</evidence>
<protein>
    <submittedName>
        <fullName evidence="1">Uncharacterized protein</fullName>
    </submittedName>
</protein>
<dbReference type="Proteomes" id="UP000595349">
    <property type="component" value="Chromosome"/>
</dbReference>
<accession>A0A7T6Z989</accession>
<keyword evidence="2" id="KW-1185">Reference proteome</keyword>
<gene>
    <name evidence="1" type="ORF">HUG20_04520</name>
</gene>
<name>A0A7T6Z989_9BACI</name>
<dbReference type="AlphaFoldDB" id="A0A7T6Z989"/>
<proteinExistence type="predicted"/>